<accession>A0A0J1GIA1</accession>
<evidence type="ECO:0000256" key="1">
    <source>
        <dbReference type="SAM" id="Phobius"/>
    </source>
</evidence>
<evidence type="ECO:0000313" key="3">
    <source>
        <dbReference type="Proteomes" id="UP000036426"/>
    </source>
</evidence>
<dbReference type="Proteomes" id="UP000036426">
    <property type="component" value="Unassembled WGS sequence"/>
</dbReference>
<dbReference type="PATRIC" id="fig|754436.4.peg.3708"/>
<organism evidence="2 3">
    <name type="scientific">Photobacterium aphoticum</name>
    <dbReference type="NCBI Taxonomy" id="754436"/>
    <lineage>
        <taxon>Bacteria</taxon>
        <taxon>Pseudomonadati</taxon>
        <taxon>Pseudomonadota</taxon>
        <taxon>Gammaproteobacteria</taxon>
        <taxon>Vibrionales</taxon>
        <taxon>Vibrionaceae</taxon>
        <taxon>Photobacterium</taxon>
    </lineage>
</organism>
<sequence>MIGSIDNNFSELRIVTNFLLKRGYHGRNFINSYWKKIKLRYYAQLIAVKLLLFHWFIASIHHGKIPVFHIGIVSGEEGMPSHSTWRRASAAL</sequence>
<protein>
    <submittedName>
        <fullName evidence="2">Uncharacterized protein</fullName>
    </submittedName>
</protein>
<keyword evidence="1" id="KW-0472">Membrane</keyword>
<dbReference type="EMBL" id="LDOV01000031">
    <property type="protein sequence ID" value="KLU99429.1"/>
    <property type="molecule type" value="Genomic_DNA"/>
</dbReference>
<evidence type="ECO:0000313" key="2">
    <source>
        <dbReference type="EMBL" id="KLU99429.1"/>
    </source>
</evidence>
<keyword evidence="1" id="KW-1133">Transmembrane helix</keyword>
<keyword evidence="3" id="KW-1185">Reference proteome</keyword>
<dbReference type="AlphaFoldDB" id="A0A0J1GIA1"/>
<proteinExistence type="predicted"/>
<feature type="transmembrane region" description="Helical" evidence="1">
    <location>
        <begin position="41"/>
        <end position="60"/>
    </location>
</feature>
<keyword evidence="1" id="KW-0812">Transmembrane</keyword>
<reference evidence="2 3" key="1">
    <citation type="submission" date="2015-05" db="EMBL/GenBank/DDBJ databases">
        <title>Photobacterium galathea sp. nov.</title>
        <authorList>
            <person name="Machado H."/>
            <person name="Gram L."/>
        </authorList>
    </citation>
    <scope>NUCLEOTIDE SEQUENCE [LARGE SCALE GENOMIC DNA]</scope>
    <source>
        <strain evidence="2 3">DSM 25995</strain>
    </source>
</reference>
<comment type="caution">
    <text evidence="2">The sequence shown here is derived from an EMBL/GenBank/DDBJ whole genome shotgun (WGS) entry which is preliminary data.</text>
</comment>
<gene>
    <name evidence="2" type="ORF">ABT58_17500</name>
</gene>
<name>A0A0J1GIA1_9GAMM</name>